<feature type="signal peptide" evidence="19">
    <location>
        <begin position="1"/>
        <end position="20"/>
    </location>
</feature>
<comment type="catalytic activity">
    <reaction evidence="17">
        <text>a phosphate monoester + H2O = an alcohol + phosphate</text>
        <dbReference type="Rhea" id="RHEA:15017"/>
        <dbReference type="ChEBI" id="CHEBI:15377"/>
        <dbReference type="ChEBI" id="CHEBI:30879"/>
        <dbReference type="ChEBI" id="CHEBI:43474"/>
        <dbReference type="ChEBI" id="CHEBI:67140"/>
        <dbReference type="EC" id="3.1.3.1"/>
    </reaction>
</comment>
<evidence type="ECO:0000256" key="5">
    <source>
        <dbReference type="ARBA" id="ARBA00022475"/>
    </source>
</evidence>
<feature type="compositionally biased region" description="Polar residues" evidence="18">
    <location>
        <begin position="481"/>
        <end position="500"/>
    </location>
</feature>
<feature type="chain" id="PRO_5040154543" description="Alkaline phosphatase" evidence="19">
    <location>
        <begin position="21"/>
        <end position="614"/>
    </location>
</feature>
<feature type="binding site" evidence="15">
    <location>
        <position position="348"/>
    </location>
    <ligand>
        <name>Zn(2+)</name>
        <dbReference type="ChEBI" id="CHEBI:29105"/>
        <label>2</label>
    </ligand>
</feature>
<accession>A0A9L0TI55</accession>
<feature type="binding site" evidence="15">
    <location>
        <position position="183"/>
    </location>
    <ligand>
        <name>Mg(2+)</name>
        <dbReference type="ChEBI" id="CHEBI:18420"/>
    </ligand>
</feature>
<comment type="similarity">
    <text evidence="2 16">Belongs to the alkaline phosphatase family.</text>
</comment>
<comment type="cofactor">
    <cofactor evidence="15">
        <name>Mg(2+)</name>
        <dbReference type="ChEBI" id="CHEBI:18420"/>
    </cofactor>
    <text evidence="15">Binds 1 Mg(2+) ion.</text>
</comment>
<feature type="binding site" evidence="15">
    <location>
        <position position="339"/>
    </location>
    <ligand>
        <name>Mg(2+)</name>
        <dbReference type="ChEBI" id="CHEBI:18420"/>
    </ligand>
</feature>
<evidence type="ECO:0000313" key="21">
    <source>
        <dbReference type="Proteomes" id="UP000002281"/>
    </source>
</evidence>
<dbReference type="InterPro" id="IPR018299">
    <property type="entry name" value="Alkaline_phosphatase_AS"/>
</dbReference>
<dbReference type="SMART" id="SM00098">
    <property type="entry name" value="alkPPc"/>
    <property type="match status" value="1"/>
</dbReference>
<evidence type="ECO:0000313" key="20">
    <source>
        <dbReference type="Ensembl" id="ENSECAP00000086729.1"/>
    </source>
</evidence>
<evidence type="ECO:0000256" key="13">
    <source>
        <dbReference type="ARBA" id="ARBA00023288"/>
    </source>
</evidence>
<keyword evidence="21" id="KW-1185">Reference proteome</keyword>
<dbReference type="InterPro" id="IPR001952">
    <property type="entry name" value="Alkaline_phosphatase"/>
</dbReference>
<evidence type="ECO:0000256" key="17">
    <source>
        <dbReference type="RuleBase" id="RU003947"/>
    </source>
</evidence>
<dbReference type="FunFam" id="3.40.720.10:FF:000008">
    <property type="entry name" value="Alkaline phosphatase"/>
    <property type="match status" value="1"/>
</dbReference>
<keyword evidence="6" id="KW-0336">GPI-anchor</keyword>
<protein>
    <recommendedName>
        <fullName evidence="4 17">Alkaline phosphatase</fullName>
        <ecNumber evidence="4 17">3.1.3.1</ecNumber>
    </recommendedName>
</protein>
<reference evidence="20" key="3">
    <citation type="submission" date="2025-09" db="UniProtKB">
        <authorList>
            <consortium name="Ensembl"/>
        </authorList>
    </citation>
    <scope>IDENTIFICATION</scope>
    <source>
        <strain evidence="20">Thoroughbred</strain>
    </source>
</reference>
<evidence type="ECO:0000256" key="6">
    <source>
        <dbReference type="ARBA" id="ARBA00022622"/>
    </source>
</evidence>
<dbReference type="GO" id="GO:0046872">
    <property type="term" value="F:metal ion binding"/>
    <property type="evidence" value="ECO:0007669"/>
    <property type="project" value="UniProtKB-KW"/>
</dbReference>
<keyword evidence="5" id="KW-1003">Cell membrane</keyword>
<keyword evidence="7 15" id="KW-0479">Metal-binding</keyword>
<keyword evidence="10 15" id="KW-0460">Magnesium</keyword>
<evidence type="ECO:0000256" key="14">
    <source>
        <dbReference type="PIRSR" id="PIRSR601952-1"/>
    </source>
</evidence>
<sequence length="614" mass="65464">MQGAWVLLLLLGLRLRLSLGVIPVEEEDPAFWNRQAAQALDTAKKLQPPKAAVWTQVSLGDSGLTRGAPSGMGVPTVTATRILKAQMDGKLGPETPLAMDHFPYLALSKTYNVDRQVPDSAGTATAYLCGVKANYQTIGVSAAARYNQCNTTRGNEVTSVMNRAKKAGKSVGVVTTTRVQHASPAGTYAHTVNRNWYSDADMPAEALNDGCQDIATQLISNMDIDVILGGGRKYMFPKGTPDPEYPNDASQNGTRVDQRNLVQEWLAKYQGAQYVWNRTVLIQASQDPSVTHLMGLFEPEDMKYEAHRDLTLDPSLTEMTEAALRVLSRNPSGFYLFVEGGRIYHGHHAGTAYLALTEATMFDDAIDKASQLTSEEDTLTLVTADHSHIFSFGGYTLRGSSILGLAPSKASDGKAYTSILYGNGPGFALSQGSRPDVNESQSMDPAYKQQAAVPLSSETHSGEEVAVFARGPQAHLVHGVQEQTSWRTSYPSSRASSPIQPATCRPPATSTDSVSSWPTESTHPGPTSAASPGVTDAALPGPAAGPPSLPLLAGCSQLPAPTSAAQKIFGCTLGSETSDPWNRRRGRLPAPRPAGALLAQEAALARMPWGCGGR</sequence>
<dbReference type="InterPro" id="IPR017850">
    <property type="entry name" value="Alkaline_phosphatase_core_sf"/>
</dbReference>
<name>A0A9L0TI55_HORSE</name>
<dbReference type="AlphaFoldDB" id="A0A9L0TI55"/>
<reference evidence="20 21" key="1">
    <citation type="journal article" date="2009" name="Science">
        <title>Genome sequence, comparative analysis, and population genetics of the domestic horse.</title>
        <authorList>
            <consortium name="Broad Institute Genome Sequencing Platform"/>
            <consortium name="Broad Institute Whole Genome Assembly Team"/>
            <person name="Wade C.M."/>
            <person name="Giulotto E."/>
            <person name="Sigurdsson S."/>
            <person name="Zoli M."/>
            <person name="Gnerre S."/>
            <person name="Imsland F."/>
            <person name="Lear T.L."/>
            <person name="Adelson D.L."/>
            <person name="Bailey E."/>
            <person name="Bellone R.R."/>
            <person name="Bloecker H."/>
            <person name="Distl O."/>
            <person name="Edgar R.C."/>
            <person name="Garber M."/>
            <person name="Leeb T."/>
            <person name="Mauceli E."/>
            <person name="MacLeod J.N."/>
            <person name="Penedo M.C.T."/>
            <person name="Raison J.M."/>
            <person name="Sharpe T."/>
            <person name="Vogel J."/>
            <person name="Andersson L."/>
            <person name="Antczak D.F."/>
            <person name="Biagi T."/>
            <person name="Binns M.M."/>
            <person name="Chowdhary B.P."/>
            <person name="Coleman S.J."/>
            <person name="Della Valle G."/>
            <person name="Fryc S."/>
            <person name="Guerin G."/>
            <person name="Hasegawa T."/>
            <person name="Hill E.W."/>
            <person name="Jurka J."/>
            <person name="Kiialainen A."/>
            <person name="Lindgren G."/>
            <person name="Liu J."/>
            <person name="Magnani E."/>
            <person name="Mickelson J.R."/>
            <person name="Murray J."/>
            <person name="Nergadze S.G."/>
            <person name="Onofrio R."/>
            <person name="Pedroni S."/>
            <person name="Piras M.F."/>
            <person name="Raudsepp T."/>
            <person name="Rocchi M."/>
            <person name="Roeed K.H."/>
            <person name="Ryder O.A."/>
            <person name="Searle S."/>
            <person name="Skow L."/>
            <person name="Swinburne J.E."/>
            <person name="Syvaenen A.C."/>
            <person name="Tozaki T."/>
            <person name="Valberg S.J."/>
            <person name="Vaudin M."/>
            <person name="White J.R."/>
            <person name="Zody M.C."/>
            <person name="Lander E.S."/>
            <person name="Lindblad-Toh K."/>
        </authorList>
    </citation>
    <scope>NUCLEOTIDE SEQUENCE [LARGE SCALE GENOMIC DNA]</scope>
    <source>
        <strain evidence="20 21">Thoroughbred</strain>
    </source>
</reference>
<feature type="region of interest" description="Disordered" evidence="18">
    <location>
        <begin position="479"/>
        <end position="545"/>
    </location>
</feature>
<dbReference type="GeneTree" id="ENSGT00950000183063"/>
<dbReference type="PANTHER" id="PTHR11596">
    <property type="entry name" value="ALKALINE PHOSPHATASE"/>
    <property type="match status" value="1"/>
</dbReference>
<feature type="binding site" evidence="15">
    <location>
        <position position="181"/>
    </location>
    <ligand>
        <name>Mg(2+)</name>
        <dbReference type="ChEBI" id="CHEBI:18420"/>
    </ligand>
</feature>
<evidence type="ECO:0000256" key="11">
    <source>
        <dbReference type="ARBA" id="ARBA00023136"/>
    </source>
</evidence>
<feature type="binding site" evidence="15">
    <location>
        <position position="386"/>
    </location>
    <ligand>
        <name>Zn(2+)</name>
        <dbReference type="ChEBI" id="CHEBI:29105"/>
        <label>2</label>
    </ligand>
</feature>
<dbReference type="SUPFAM" id="SSF53649">
    <property type="entry name" value="Alkaline phosphatase-like"/>
    <property type="match status" value="1"/>
</dbReference>
<evidence type="ECO:0000256" key="7">
    <source>
        <dbReference type="ARBA" id="ARBA00022723"/>
    </source>
</evidence>
<evidence type="ECO:0000256" key="19">
    <source>
        <dbReference type="SAM" id="SignalP"/>
    </source>
</evidence>
<organism evidence="20 21">
    <name type="scientific">Equus caballus</name>
    <name type="common">Horse</name>
    <dbReference type="NCBI Taxonomy" id="9796"/>
    <lineage>
        <taxon>Eukaryota</taxon>
        <taxon>Metazoa</taxon>
        <taxon>Chordata</taxon>
        <taxon>Craniata</taxon>
        <taxon>Vertebrata</taxon>
        <taxon>Euteleostomi</taxon>
        <taxon>Mammalia</taxon>
        <taxon>Eutheria</taxon>
        <taxon>Laurasiatheria</taxon>
        <taxon>Perissodactyla</taxon>
        <taxon>Equidae</taxon>
        <taxon>Equus</taxon>
    </lineage>
</organism>
<dbReference type="Proteomes" id="UP000002281">
    <property type="component" value="Chromosome 6"/>
</dbReference>
<evidence type="ECO:0000256" key="12">
    <source>
        <dbReference type="ARBA" id="ARBA00023180"/>
    </source>
</evidence>
<comment type="cofactor">
    <cofactor evidence="15">
        <name>Zn(2+)</name>
        <dbReference type="ChEBI" id="CHEBI:29105"/>
    </cofactor>
    <text evidence="15">Binds 2 Zn(2+) ions.</text>
</comment>
<dbReference type="PRINTS" id="PR00113">
    <property type="entry name" value="ALKPHPHTASE"/>
</dbReference>
<dbReference type="PANTHER" id="PTHR11596:SF30">
    <property type="entry name" value="INTESTINAL-TYPE ALKALINE PHOSPHATASE"/>
    <property type="match status" value="1"/>
</dbReference>
<evidence type="ECO:0000256" key="4">
    <source>
        <dbReference type="ARBA" id="ARBA00012647"/>
    </source>
</evidence>
<reference evidence="20" key="2">
    <citation type="submission" date="2025-08" db="UniProtKB">
        <authorList>
            <consortium name="Ensembl"/>
        </authorList>
    </citation>
    <scope>IDENTIFICATION</scope>
    <source>
        <strain evidence="20">Thoroughbred</strain>
    </source>
</reference>
<keyword evidence="9 15" id="KW-0862">Zinc</keyword>
<dbReference type="CDD" id="cd16012">
    <property type="entry name" value="ALP"/>
    <property type="match status" value="1"/>
</dbReference>
<evidence type="ECO:0000256" key="2">
    <source>
        <dbReference type="ARBA" id="ARBA00005984"/>
    </source>
</evidence>
<dbReference type="EC" id="3.1.3.1" evidence="4 17"/>
<evidence type="ECO:0000256" key="9">
    <source>
        <dbReference type="ARBA" id="ARBA00022833"/>
    </source>
</evidence>
<proteinExistence type="inferred from homology"/>
<comment type="subunit">
    <text evidence="3">Homodimer.</text>
</comment>
<evidence type="ECO:0000256" key="3">
    <source>
        <dbReference type="ARBA" id="ARBA00011738"/>
    </source>
</evidence>
<keyword evidence="12" id="KW-0325">Glycoprotein</keyword>
<comment type="subcellular location">
    <subcellularLocation>
        <location evidence="1">Cell membrane</location>
        <topology evidence="1">Lipid-anchor</topology>
        <topology evidence="1">GPI-anchor</topology>
    </subcellularLocation>
</comment>
<dbReference type="GO" id="GO:0004035">
    <property type="term" value="F:alkaline phosphatase activity"/>
    <property type="evidence" value="ECO:0000318"/>
    <property type="project" value="GO_Central"/>
</dbReference>
<dbReference type="GO" id="GO:0005886">
    <property type="term" value="C:plasma membrane"/>
    <property type="evidence" value="ECO:0000318"/>
    <property type="project" value="GO_Central"/>
</dbReference>
<keyword evidence="8 17" id="KW-0378">Hydrolase</keyword>
<keyword evidence="11" id="KW-0472">Membrane</keyword>
<dbReference type="Gene3D" id="3.40.720.10">
    <property type="entry name" value="Alkaline Phosphatase, subunit A"/>
    <property type="match status" value="1"/>
</dbReference>
<evidence type="ECO:0000256" key="10">
    <source>
        <dbReference type="ARBA" id="ARBA00022842"/>
    </source>
</evidence>
<evidence type="ECO:0000256" key="18">
    <source>
        <dbReference type="SAM" id="MobiDB-lite"/>
    </source>
</evidence>
<feature type="binding site" evidence="15">
    <location>
        <position position="61"/>
    </location>
    <ligand>
        <name>Zn(2+)</name>
        <dbReference type="ChEBI" id="CHEBI:29105"/>
        <label>2</label>
    </ligand>
</feature>
<feature type="binding site" evidence="15">
    <location>
        <position position="61"/>
    </location>
    <ligand>
        <name>Mg(2+)</name>
        <dbReference type="ChEBI" id="CHEBI:18420"/>
    </ligand>
</feature>
<feature type="binding site" evidence="15">
    <location>
        <position position="460"/>
    </location>
    <ligand>
        <name>Zn(2+)</name>
        <dbReference type="ChEBI" id="CHEBI:29105"/>
        <label>2</label>
    </ligand>
</feature>
<keyword evidence="13" id="KW-0449">Lipoprotein</keyword>
<evidence type="ECO:0000256" key="15">
    <source>
        <dbReference type="PIRSR" id="PIRSR601952-2"/>
    </source>
</evidence>
<feature type="binding site" evidence="15">
    <location>
        <position position="385"/>
    </location>
    <ligand>
        <name>Zn(2+)</name>
        <dbReference type="ChEBI" id="CHEBI:29105"/>
        <label>2</label>
    </ligand>
</feature>
<feature type="active site" description="Phosphoserine intermediate" evidence="14">
    <location>
        <position position="120"/>
    </location>
</feature>
<dbReference type="PROSITE" id="PS00123">
    <property type="entry name" value="ALKALINE_PHOSPHATASE"/>
    <property type="match status" value="1"/>
</dbReference>
<feature type="compositionally biased region" description="Polar residues" evidence="18">
    <location>
        <begin position="508"/>
        <end position="530"/>
    </location>
</feature>
<dbReference type="Ensembl" id="ENSECAT00000080763.1">
    <property type="protein sequence ID" value="ENSECAP00000086729.1"/>
    <property type="gene ID" value="ENSECAG00000030540.3"/>
</dbReference>
<keyword evidence="19" id="KW-0732">Signal</keyword>
<evidence type="ECO:0000256" key="1">
    <source>
        <dbReference type="ARBA" id="ARBA00004609"/>
    </source>
</evidence>
<dbReference type="GO" id="GO:0098552">
    <property type="term" value="C:side of membrane"/>
    <property type="evidence" value="ECO:0007669"/>
    <property type="project" value="UniProtKB-KW"/>
</dbReference>
<dbReference type="Pfam" id="PF00245">
    <property type="entry name" value="Alk_phosphatase"/>
    <property type="match status" value="1"/>
</dbReference>
<evidence type="ECO:0000256" key="16">
    <source>
        <dbReference type="RuleBase" id="RU003946"/>
    </source>
</evidence>
<evidence type="ECO:0000256" key="8">
    <source>
        <dbReference type="ARBA" id="ARBA00022801"/>
    </source>
</evidence>